<evidence type="ECO:0000256" key="1">
    <source>
        <dbReference type="SAM" id="MobiDB-lite"/>
    </source>
</evidence>
<protein>
    <submittedName>
        <fullName evidence="2">Uncharacterized protein</fullName>
    </submittedName>
</protein>
<feature type="region of interest" description="Disordered" evidence="1">
    <location>
        <begin position="26"/>
        <end position="45"/>
    </location>
</feature>
<accession>A0A7S3IK77</accession>
<evidence type="ECO:0000313" key="2">
    <source>
        <dbReference type="EMBL" id="CAE0324774.1"/>
    </source>
</evidence>
<proteinExistence type="predicted"/>
<reference evidence="2" key="1">
    <citation type="submission" date="2021-01" db="EMBL/GenBank/DDBJ databases">
        <authorList>
            <person name="Corre E."/>
            <person name="Pelletier E."/>
            <person name="Niang G."/>
            <person name="Scheremetjew M."/>
            <person name="Finn R."/>
            <person name="Kale V."/>
            <person name="Holt S."/>
            <person name="Cochrane G."/>
            <person name="Meng A."/>
            <person name="Brown T."/>
            <person name="Cohen L."/>
        </authorList>
    </citation>
    <scope>NUCLEOTIDE SEQUENCE</scope>
    <source>
        <strain evidence="2">S3</strain>
    </source>
</reference>
<organism evidence="2">
    <name type="scientific">Strombidium inclinatum</name>
    <dbReference type="NCBI Taxonomy" id="197538"/>
    <lineage>
        <taxon>Eukaryota</taxon>
        <taxon>Sar</taxon>
        <taxon>Alveolata</taxon>
        <taxon>Ciliophora</taxon>
        <taxon>Intramacronucleata</taxon>
        <taxon>Spirotrichea</taxon>
        <taxon>Oligotrichia</taxon>
        <taxon>Strombidiidae</taxon>
        <taxon>Strombidium</taxon>
    </lineage>
</organism>
<sequence>MMGGQRHIIGLRSTTRQAETPVINEESEDGFQVVEEPGPPNDDPAGALVVVEPVDVLLLSEVLLDDRFVVVSVDEGQVIFELELQELFKVGVRLASTLNKALLHQQFLVQLDAV</sequence>
<dbReference type="AlphaFoldDB" id="A0A7S3IK77"/>
<dbReference type="EMBL" id="HBIH01013131">
    <property type="protein sequence ID" value="CAE0324774.1"/>
    <property type="molecule type" value="Transcribed_RNA"/>
</dbReference>
<gene>
    <name evidence="2" type="ORF">SINC0208_LOCUS5396</name>
</gene>
<name>A0A7S3IK77_9SPIT</name>